<feature type="transmembrane region" description="Helical" evidence="1">
    <location>
        <begin position="21"/>
        <end position="41"/>
    </location>
</feature>
<reference evidence="2" key="1">
    <citation type="submission" date="2020-02" db="EMBL/GenBank/DDBJ databases">
        <authorList>
            <person name="Meier V. D."/>
        </authorList>
    </citation>
    <scope>NUCLEOTIDE SEQUENCE</scope>
    <source>
        <strain evidence="2">AVDCRST_MAG83</strain>
    </source>
</reference>
<organism evidence="2">
    <name type="scientific">uncultured Arthrobacter sp</name>
    <dbReference type="NCBI Taxonomy" id="114050"/>
    <lineage>
        <taxon>Bacteria</taxon>
        <taxon>Bacillati</taxon>
        <taxon>Actinomycetota</taxon>
        <taxon>Actinomycetes</taxon>
        <taxon>Micrococcales</taxon>
        <taxon>Micrococcaceae</taxon>
        <taxon>Arthrobacter</taxon>
        <taxon>environmental samples</taxon>
    </lineage>
</organism>
<dbReference type="AlphaFoldDB" id="A0A6J4JCA3"/>
<proteinExistence type="predicted"/>
<feature type="transmembrane region" description="Helical" evidence="1">
    <location>
        <begin position="132"/>
        <end position="156"/>
    </location>
</feature>
<protein>
    <submittedName>
        <fullName evidence="2">Uncharacterized protein</fullName>
    </submittedName>
</protein>
<keyword evidence="1" id="KW-1133">Transmembrane helix</keyword>
<sequence>MGEEDGMEDRVSTGLPGGRPQVFLAWLSGPLAVAAGLGAHVASGGVVPALALLLTLTALLGLAASMLARVRLPGWSILVLCGLTQQLLHFAFSAFVGGTADVVPAHGHGAAAGAAGPAPATGAPGQDLHSMLYAHAAAALLATLIAARGTAMLSWARAAVRRRRHPADRDCSPPVRPG</sequence>
<keyword evidence="1" id="KW-0812">Transmembrane</keyword>
<evidence type="ECO:0000313" key="2">
    <source>
        <dbReference type="EMBL" id="CAA9273656.1"/>
    </source>
</evidence>
<gene>
    <name evidence="2" type="ORF">AVDCRST_MAG83-3589</name>
</gene>
<keyword evidence="1" id="KW-0472">Membrane</keyword>
<accession>A0A6J4JCA3</accession>
<evidence type="ECO:0000256" key="1">
    <source>
        <dbReference type="SAM" id="Phobius"/>
    </source>
</evidence>
<feature type="transmembrane region" description="Helical" evidence="1">
    <location>
        <begin position="75"/>
        <end position="96"/>
    </location>
</feature>
<feature type="transmembrane region" description="Helical" evidence="1">
    <location>
        <begin position="47"/>
        <end position="68"/>
    </location>
</feature>
<name>A0A6J4JCA3_9MICC</name>
<dbReference type="EMBL" id="CADCTE010000186">
    <property type="protein sequence ID" value="CAA9273656.1"/>
    <property type="molecule type" value="Genomic_DNA"/>
</dbReference>